<dbReference type="SUPFAM" id="SSF53474">
    <property type="entry name" value="alpha/beta-Hydrolases"/>
    <property type="match status" value="1"/>
</dbReference>
<gene>
    <name evidence="1" type="ORF">ACGFYS_24255</name>
</gene>
<evidence type="ECO:0000313" key="2">
    <source>
        <dbReference type="Proteomes" id="UP001604282"/>
    </source>
</evidence>
<dbReference type="Proteomes" id="UP001604282">
    <property type="component" value="Unassembled WGS sequence"/>
</dbReference>
<sequence length="395" mass="40675">MTTVLFVHGTGVREPGYGASLERVREGFAAVRPDVVVAPCYWGGEAGSTLGSHGLSIPGYGSGRAVPSPEPDARDVEFWGLLYLDPLLELRLLASGSGPRTELAPGARPAGEALASAALALAGDDVLRGLLDAAGIGGEFAAAVASVLTSPDGRDFLRSPLAAAEPDALVRAFVAESVRRALGDGDAAPPLDGTARDAAVDRAAALLPGEAGTHRGPVTRRAGKLAGRLVLGIASAQAVKRRSALTDAAHPAAGDVLLYLARGGAVREAVAAAVREAAPPVVVLAHSLGGIASLDLLVLRELPEVALLVTVGSQAPFLYELGALPSLEHGAPLPAHVPPWINVYDRRDLLAYLGAGVFPGRVRDVEVDGRQPFPLAHSAYWGNPELYRLLAAELP</sequence>
<comment type="caution">
    <text evidence="1">The sequence shown here is derived from an EMBL/GenBank/DDBJ whole genome shotgun (WGS) entry which is preliminary data.</text>
</comment>
<dbReference type="Gene3D" id="3.40.50.1820">
    <property type="entry name" value="alpha/beta hydrolase"/>
    <property type="match status" value="1"/>
</dbReference>
<organism evidence="1 2">
    <name type="scientific">Streptomyces omiyaensis</name>
    <dbReference type="NCBI Taxonomy" id="68247"/>
    <lineage>
        <taxon>Bacteria</taxon>
        <taxon>Bacillati</taxon>
        <taxon>Actinomycetota</taxon>
        <taxon>Actinomycetes</taxon>
        <taxon>Kitasatosporales</taxon>
        <taxon>Streptomycetaceae</taxon>
        <taxon>Streptomyces</taxon>
    </lineage>
</organism>
<dbReference type="InterPro" id="IPR029058">
    <property type="entry name" value="AB_hydrolase_fold"/>
</dbReference>
<evidence type="ECO:0000313" key="1">
    <source>
        <dbReference type="EMBL" id="MFG3192047.1"/>
    </source>
</evidence>
<reference evidence="1 2" key="1">
    <citation type="submission" date="2024-10" db="EMBL/GenBank/DDBJ databases">
        <title>The Natural Products Discovery Center: Release of the First 8490 Sequenced Strains for Exploring Actinobacteria Biosynthetic Diversity.</title>
        <authorList>
            <person name="Kalkreuter E."/>
            <person name="Kautsar S.A."/>
            <person name="Yang D."/>
            <person name="Bader C.D."/>
            <person name="Teijaro C.N."/>
            <person name="Fluegel L."/>
            <person name="Davis C.M."/>
            <person name="Simpson J.R."/>
            <person name="Lauterbach L."/>
            <person name="Steele A.D."/>
            <person name="Gui C."/>
            <person name="Meng S."/>
            <person name="Li G."/>
            <person name="Viehrig K."/>
            <person name="Ye F."/>
            <person name="Su P."/>
            <person name="Kiefer A.F."/>
            <person name="Nichols A."/>
            <person name="Cepeda A.J."/>
            <person name="Yan W."/>
            <person name="Fan B."/>
            <person name="Jiang Y."/>
            <person name="Adhikari A."/>
            <person name="Zheng C.-J."/>
            <person name="Schuster L."/>
            <person name="Cowan T.M."/>
            <person name="Smanski M.J."/>
            <person name="Chevrette M.G."/>
            <person name="De Carvalho L.P.S."/>
            <person name="Shen B."/>
        </authorList>
    </citation>
    <scope>NUCLEOTIDE SEQUENCE [LARGE SCALE GENOMIC DNA]</scope>
    <source>
        <strain evidence="1 2">NPDC048229</strain>
    </source>
</reference>
<keyword evidence="2" id="KW-1185">Reference proteome</keyword>
<name>A0ABW7BZ76_9ACTN</name>
<dbReference type="RefSeq" id="WP_392008119.1">
    <property type="nucleotide sequence ID" value="NZ_JBIBSS010000002.1"/>
</dbReference>
<dbReference type="EMBL" id="JBICZW010000016">
    <property type="protein sequence ID" value="MFG3192047.1"/>
    <property type="molecule type" value="Genomic_DNA"/>
</dbReference>
<evidence type="ECO:0008006" key="3">
    <source>
        <dbReference type="Google" id="ProtNLM"/>
    </source>
</evidence>
<accession>A0ABW7BZ76</accession>
<proteinExistence type="predicted"/>
<protein>
    <recommendedName>
        <fullName evidence="3">AB hydrolase-1 domain-containing protein</fullName>
    </recommendedName>
</protein>